<dbReference type="Pfam" id="PF00528">
    <property type="entry name" value="BPD_transp_1"/>
    <property type="match status" value="1"/>
</dbReference>
<feature type="transmembrane region" description="Helical" evidence="7">
    <location>
        <begin position="53"/>
        <end position="75"/>
    </location>
</feature>
<keyword evidence="3" id="KW-1003">Cell membrane</keyword>
<proteinExistence type="predicted"/>
<sequence>MAISFVGAGVIWKFVYTYRPAGTPQIGFLNAVLSKFPNFEPIGWLVNKLTNNFALIFVGIWIWVGFCMVILSAAYKGIPKELLEAARIDGANELQVFRSIIIPMMKPTIAVVATTMVINVLKVFDIVYVMTNGQFDTEVIANRMYKEMFQFHNFGRASAIAVILLLVIIPVMIINVRRFREQEALR</sequence>
<feature type="domain" description="ABC transmembrane type-1" evidence="8">
    <location>
        <begin position="1"/>
        <end position="175"/>
    </location>
</feature>
<evidence type="ECO:0000256" key="6">
    <source>
        <dbReference type="ARBA" id="ARBA00023136"/>
    </source>
</evidence>
<evidence type="ECO:0000256" key="5">
    <source>
        <dbReference type="ARBA" id="ARBA00022989"/>
    </source>
</evidence>
<dbReference type="InterPro" id="IPR035906">
    <property type="entry name" value="MetI-like_sf"/>
</dbReference>
<organism evidence="9">
    <name type="scientific">marine sediment metagenome</name>
    <dbReference type="NCBI Taxonomy" id="412755"/>
    <lineage>
        <taxon>unclassified sequences</taxon>
        <taxon>metagenomes</taxon>
        <taxon>ecological metagenomes</taxon>
    </lineage>
</organism>
<dbReference type="SUPFAM" id="SSF161098">
    <property type="entry name" value="MetI-like"/>
    <property type="match status" value="1"/>
</dbReference>
<gene>
    <name evidence="9" type="ORF">S01H4_05062</name>
</gene>
<dbReference type="GO" id="GO:0005886">
    <property type="term" value="C:plasma membrane"/>
    <property type="evidence" value="ECO:0007669"/>
    <property type="project" value="UniProtKB-SubCell"/>
</dbReference>
<feature type="transmembrane region" description="Helical" evidence="7">
    <location>
        <begin position="154"/>
        <end position="176"/>
    </location>
</feature>
<comment type="subcellular location">
    <subcellularLocation>
        <location evidence="1">Cell membrane</location>
        <topology evidence="1">Multi-pass membrane protein</topology>
    </subcellularLocation>
</comment>
<evidence type="ECO:0000256" key="7">
    <source>
        <dbReference type="SAM" id="Phobius"/>
    </source>
</evidence>
<reference evidence="9" key="1">
    <citation type="journal article" date="2014" name="Front. Microbiol.">
        <title>High frequency of phylogenetically diverse reductive dehalogenase-homologous genes in deep subseafloor sedimentary metagenomes.</title>
        <authorList>
            <person name="Kawai M."/>
            <person name="Futagami T."/>
            <person name="Toyoda A."/>
            <person name="Takaki Y."/>
            <person name="Nishi S."/>
            <person name="Hori S."/>
            <person name="Arai W."/>
            <person name="Tsubouchi T."/>
            <person name="Morono Y."/>
            <person name="Uchiyama I."/>
            <person name="Ito T."/>
            <person name="Fujiyama A."/>
            <person name="Inagaki F."/>
            <person name="Takami H."/>
        </authorList>
    </citation>
    <scope>NUCLEOTIDE SEQUENCE</scope>
    <source>
        <strain evidence="9">Expedition CK06-06</strain>
    </source>
</reference>
<dbReference type="InterPro" id="IPR050809">
    <property type="entry name" value="UgpAE/MalFG_permease"/>
</dbReference>
<keyword evidence="6 7" id="KW-0472">Membrane</keyword>
<dbReference type="InterPro" id="IPR000515">
    <property type="entry name" value="MetI-like"/>
</dbReference>
<dbReference type="EMBL" id="BART01001430">
    <property type="protein sequence ID" value="GAG68740.1"/>
    <property type="molecule type" value="Genomic_DNA"/>
</dbReference>
<keyword evidence="2" id="KW-0813">Transport</keyword>
<keyword evidence="4 7" id="KW-0812">Transmembrane</keyword>
<dbReference type="Gene3D" id="1.10.3720.10">
    <property type="entry name" value="MetI-like"/>
    <property type="match status" value="1"/>
</dbReference>
<evidence type="ECO:0000256" key="3">
    <source>
        <dbReference type="ARBA" id="ARBA00022475"/>
    </source>
</evidence>
<comment type="caution">
    <text evidence="9">The sequence shown here is derived from an EMBL/GenBank/DDBJ whole genome shotgun (WGS) entry which is preliminary data.</text>
</comment>
<keyword evidence="5 7" id="KW-1133">Transmembrane helix</keyword>
<evidence type="ECO:0000256" key="1">
    <source>
        <dbReference type="ARBA" id="ARBA00004651"/>
    </source>
</evidence>
<evidence type="ECO:0000256" key="4">
    <source>
        <dbReference type="ARBA" id="ARBA00022692"/>
    </source>
</evidence>
<name>X0ZGG5_9ZZZZ</name>
<evidence type="ECO:0000313" key="9">
    <source>
        <dbReference type="EMBL" id="GAG68740.1"/>
    </source>
</evidence>
<evidence type="ECO:0000256" key="2">
    <source>
        <dbReference type="ARBA" id="ARBA00022448"/>
    </source>
</evidence>
<dbReference type="PANTHER" id="PTHR43227">
    <property type="entry name" value="BLL4140 PROTEIN"/>
    <property type="match status" value="1"/>
</dbReference>
<dbReference type="PANTHER" id="PTHR43227:SF8">
    <property type="entry name" value="DIACETYLCHITOBIOSE UPTAKE SYSTEM PERMEASE PROTEIN DASB"/>
    <property type="match status" value="1"/>
</dbReference>
<protein>
    <recommendedName>
        <fullName evidence="8">ABC transmembrane type-1 domain-containing protein</fullName>
    </recommendedName>
</protein>
<evidence type="ECO:0000259" key="8">
    <source>
        <dbReference type="PROSITE" id="PS50928"/>
    </source>
</evidence>
<dbReference type="AlphaFoldDB" id="X0ZGG5"/>
<dbReference type="PROSITE" id="PS50928">
    <property type="entry name" value="ABC_TM1"/>
    <property type="match status" value="1"/>
</dbReference>
<dbReference type="GO" id="GO:0055085">
    <property type="term" value="P:transmembrane transport"/>
    <property type="evidence" value="ECO:0007669"/>
    <property type="project" value="InterPro"/>
</dbReference>
<accession>X0ZGG5</accession>
<dbReference type="CDD" id="cd06261">
    <property type="entry name" value="TM_PBP2"/>
    <property type="match status" value="1"/>
</dbReference>